<evidence type="ECO:0000313" key="2">
    <source>
        <dbReference type="EMBL" id="PYF78610.1"/>
    </source>
</evidence>
<keyword evidence="1" id="KW-0732">Signal</keyword>
<dbReference type="Proteomes" id="UP000247551">
    <property type="component" value="Unassembled WGS sequence"/>
</dbReference>
<reference evidence="2 3" key="1">
    <citation type="submission" date="2018-06" db="EMBL/GenBank/DDBJ databases">
        <title>Genomic Encyclopedia of Type Strains, Phase III (KMG-III): the genomes of soil and plant-associated and newly described type strains.</title>
        <authorList>
            <person name="Whitman W."/>
        </authorList>
    </citation>
    <scope>NUCLEOTIDE SEQUENCE [LARGE SCALE GENOMIC DNA]</scope>
    <source>
        <strain evidence="2 3">CECT 7730</strain>
    </source>
</reference>
<dbReference type="EMBL" id="QKLW01000011">
    <property type="protein sequence ID" value="PYF78610.1"/>
    <property type="molecule type" value="Genomic_DNA"/>
</dbReference>
<protein>
    <submittedName>
        <fullName evidence="2">Uncharacterized protein</fullName>
    </submittedName>
</protein>
<proteinExistence type="predicted"/>
<dbReference type="PROSITE" id="PS51257">
    <property type="entry name" value="PROKAR_LIPOPROTEIN"/>
    <property type="match status" value="1"/>
</dbReference>
<evidence type="ECO:0000256" key="1">
    <source>
        <dbReference type="SAM" id="SignalP"/>
    </source>
</evidence>
<organism evidence="2 3">
    <name type="scientific">Marinomonas alcarazii</name>
    <dbReference type="NCBI Taxonomy" id="491949"/>
    <lineage>
        <taxon>Bacteria</taxon>
        <taxon>Pseudomonadati</taxon>
        <taxon>Pseudomonadota</taxon>
        <taxon>Gammaproteobacteria</taxon>
        <taxon>Oceanospirillales</taxon>
        <taxon>Oceanospirillaceae</taxon>
        <taxon>Marinomonas</taxon>
    </lineage>
</organism>
<sequence length="74" mass="8394">MRATRFLTLLFLLLVISGCNKPAEDLTELSNAELRKNWRACAYLDSASGDEIAACENYEKECDTRKEQGRLACY</sequence>
<dbReference type="RefSeq" id="WP_110577160.1">
    <property type="nucleotide sequence ID" value="NZ_QKLW01000011.1"/>
</dbReference>
<evidence type="ECO:0000313" key="3">
    <source>
        <dbReference type="Proteomes" id="UP000247551"/>
    </source>
</evidence>
<feature type="signal peptide" evidence="1">
    <location>
        <begin position="1"/>
        <end position="22"/>
    </location>
</feature>
<feature type="chain" id="PRO_5016286784" evidence="1">
    <location>
        <begin position="23"/>
        <end position="74"/>
    </location>
</feature>
<keyword evidence="3" id="KW-1185">Reference proteome</keyword>
<gene>
    <name evidence="2" type="ORF">DFP75_11129</name>
</gene>
<comment type="caution">
    <text evidence="2">The sequence shown here is derived from an EMBL/GenBank/DDBJ whole genome shotgun (WGS) entry which is preliminary data.</text>
</comment>
<name>A0A318UT88_9GAMM</name>
<accession>A0A318UT88</accession>
<dbReference type="AlphaFoldDB" id="A0A318UT88"/>